<name>A0A916JJ97_9BACT</name>
<evidence type="ECO:0000313" key="7">
    <source>
        <dbReference type="Proteomes" id="UP000680038"/>
    </source>
</evidence>
<dbReference type="PIRSF" id="PIRSF039012">
    <property type="entry name" value="ASP"/>
    <property type="match status" value="1"/>
</dbReference>
<keyword evidence="2" id="KW-0479">Metal-binding</keyword>
<dbReference type="PANTHER" id="PTHR37326">
    <property type="entry name" value="BLL3975 PROTEIN"/>
    <property type="match status" value="1"/>
</dbReference>
<reference evidence="6" key="1">
    <citation type="submission" date="2021-04" db="EMBL/GenBank/DDBJ databases">
        <authorList>
            <person name="Rodrigo-Torres L."/>
            <person name="Arahal R. D."/>
            <person name="Lucena T."/>
        </authorList>
    </citation>
    <scope>NUCLEOTIDE SEQUENCE</scope>
    <source>
        <strain evidence="6">CECT 9275</strain>
    </source>
</reference>
<dbReference type="InterPro" id="IPR053138">
    <property type="entry name" value="N-alpha-Ac-DABA_deacetylase"/>
</dbReference>
<feature type="domain" description="Succinylglutamate desuccinylase/Aspartoacylase catalytic" evidence="5">
    <location>
        <begin position="12"/>
        <end position="194"/>
    </location>
</feature>
<evidence type="ECO:0000256" key="2">
    <source>
        <dbReference type="ARBA" id="ARBA00022723"/>
    </source>
</evidence>
<dbReference type="Proteomes" id="UP000680038">
    <property type="component" value="Unassembled WGS sequence"/>
</dbReference>
<proteinExistence type="predicted"/>
<dbReference type="AlphaFoldDB" id="A0A916JJ97"/>
<dbReference type="PANTHER" id="PTHR37326:SF1">
    <property type="entry name" value="BLL3975 PROTEIN"/>
    <property type="match status" value="1"/>
</dbReference>
<comment type="caution">
    <text evidence="6">The sequence shown here is derived from an EMBL/GenBank/DDBJ whole genome shotgun (WGS) entry which is preliminary data.</text>
</comment>
<dbReference type="GO" id="GO:0046872">
    <property type="term" value="F:metal ion binding"/>
    <property type="evidence" value="ECO:0007669"/>
    <property type="project" value="UniProtKB-KW"/>
</dbReference>
<dbReference type="GO" id="GO:0016788">
    <property type="term" value="F:hydrolase activity, acting on ester bonds"/>
    <property type="evidence" value="ECO:0007669"/>
    <property type="project" value="InterPro"/>
</dbReference>
<evidence type="ECO:0000256" key="4">
    <source>
        <dbReference type="ARBA" id="ARBA00022833"/>
    </source>
</evidence>
<keyword evidence="7" id="KW-1185">Reference proteome</keyword>
<organism evidence="6 7">
    <name type="scientific">Dyadobacter helix</name>
    <dbReference type="NCBI Taxonomy" id="2822344"/>
    <lineage>
        <taxon>Bacteria</taxon>
        <taxon>Pseudomonadati</taxon>
        <taxon>Bacteroidota</taxon>
        <taxon>Cytophagia</taxon>
        <taxon>Cytophagales</taxon>
        <taxon>Spirosomataceae</taxon>
        <taxon>Dyadobacter</taxon>
    </lineage>
</organism>
<gene>
    <name evidence="6" type="primary">doeB</name>
    <name evidence="6" type="ORF">DYBT9275_06025</name>
</gene>
<keyword evidence="3 6" id="KW-0378">Hydrolase</keyword>
<keyword evidence="4" id="KW-0862">Zinc</keyword>
<sequence>MNYKKITSGAEGPDVLLTAGVHGDEYEPMLATLELLAELPGKLTRGTVTIVSIVNEGAYESAARYGTDGLDLARICPGNELGTSSETAAAEISKLIESSDYLVDMHTGGVMYDIAPLAGYMLHPSTDILEKQRKMAGSFNLPIIWGTEHRPDGRTLSVARDAGVPAIYLEYGGGTGIRGKVTEAYKSGFLNLLASLGMVEAQSVTEPLENRFWVEDYRYNSGYLQGKMPSPADGIFIAEVTLGEMVEKGQRWGKIVDVLEGTVVEVFADMAGLAFLQRALVKVKKGDALGGILPIEKPGKTVIYE</sequence>
<dbReference type="CDD" id="cd06230">
    <property type="entry name" value="M14_ASTE_ASPA_like"/>
    <property type="match status" value="1"/>
</dbReference>
<dbReference type="InterPro" id="IPR055438">
    <property type="entry name" value="AstE_AspA_cat"/>
</dbReference>
<accession>A0A916JJ97</accession>
<dbReference type="SUPFAM" id="SSF53187">
    <property type="entry name" value="Zn-dependent exopeptidases"/>
    <property type="match status" value="1"/>
</dbReference>
<comment type="cofactor">
    <cofactor evidence="1">
        <name>Zn(2+)</name>
        <dbReference type="ChEBI" id="CHEBI:29105"/>
    </cofactor>
</comment>
<evidence type="ECO:0000256" key="3">
    <source>
        <dbReference type="ARBA" id="ARBA00022801"/>
    </source>
</evidence>
<dbReference type="InterPro" id="IPR043795">
    <property type="entry name" value="N-alpha-Ac-DABA-like"/>
</dbReference>
<dbReference type="RefSeq" id="WP_215242331.1">
    <property type="nucleotide sequence ID" value="NZ_CAJRAF010000004.1"/>
</dbReference>
<protein>
    <submittedName>
        <fullName evidence="6">N-alpha-acetyl-L-2,4-diaminobutyric acid deacetylase</fullName>
        <ecNumber evidence="6">3.5.1.125</ecNumber>
    </submittedName>
</protein>
<evidence type="ECO:0000259" key="5">
    <source>
        <dbReference type="Pfam" id="PF24827"/>
    </source>
</evidence>
<dbReference type="GO" id="GO:0016811">
    <property type="term" value="F:hydrolase activity, acting on carbon-nitrogen (but not peptide) bonds, in linear amides"/>
    <property type="evidence" value="ECO:0007669"/>
    <property type="project" value="InterPro"/>
</dbReference>
<dbReference type="Pfam" id="PF24827">
    <property type="entry name" value="AstE_AspA_cat"/>
    <property type="match status" value="1"/>
</dbReference>
<evidence type="ECO:0000313" key="6">
    <source>
        <dbReference type="EMBL" id="CAG5018556.1"/>
    </source>
</evidence>
<evidence type="ECO:0000256" key="1">
    <source>
        <dbReference type="ARBA" id="ARBA00001947"/>
    </source>
</evidence>
<dbReference type="Gene3D" id="3.40.630.10">
    <property type="entry name" value="Zn peptidases"/>
    <property type="match status" value="1"/>
</dbReference>
<dbReference type="EMBL" id="CAJRAF010000004">
    <property type="protein sequence ID" value="CAG5018556.1"/>
    <property type="molecule type" value="Genomic_DNA"/>
</dbReference>
<dbReference type="EC" id="3.5.1.125" evidence="6"/>